<accession>A0AAE1PA46</accession>
<keyword evidence="6" id="KW-1185">Reference proteome</keyword>
<evidence type="ECO:0000256" key="1">
    <source>
        <dbReference type="ARBA" id="ARBA00005614"/>
    </source>
</evidence>
<sequence length="67" mass="7814">MAAPKLLSVDFEVFGLVQGVCFRQVSSFGRKDWLSNIGSRASRIERAEFKNEKEIQDYTFKKFTIRH</sequence>
<organism evidence="5 6">
    <name type="scientific">Petrolisthes manimaculis</name>
    <dbReference type="NCBI Taxonomy" id="1843537"/>
    <lineage>
        <taxon>Eukaryota</taxon>
        <taxon>Metazoa</taxon>
        <taxon>Ecdysozoa</taxon>
        <taxon>Arthropoda</taxon>
        <taxon>Crustacea</taxon>
        <taxon>Multicrustacea</taxon>
        <taxon>Malacostraca</taxon>
        <taxon>Eumalacostraca</taxon>
        <taxon>Eucarida</taxon>
        <taxon>Decapoda</taxon>
        <taxon>Pleocyemata</taxon>
        <taxon>Anomura</taxon>
        <taxon>Galatheoidea</taxon>
        <taxon>Porcellanidae</taxon>
        <taxon>Petrolisthes</taxon>
    </lineage>
</organism>
<dbReference type="SUPFAM" id="SSF54975">
    <property type="entry name" value="Acylphosphatase/BLUF domain-like"/>
    <property type="match status" value="1"/>
</dbReference>
<dbReference type="Proteomes" id="UP001292094">
    <property type="component" value="Unassembled WGS sequence"/>
</dbReference>
<comment type="catalytic activity">
    <reaction evidence="4">
        <text>an acyl phosphate + H2O = a carboxylate + phosphate + H(+)</text>
        <dbReference type="Rhea" id="RHEA:14965"/>
        <dbReference type="ChEBI" id="CHEBI:15377"/>
        <dbReference type="ChEBI" id="CHEBI:15378"/>
        <dbReference type="ChEBI" id="CHEBI:29067"/>
        <dbReference type="ChEBI" id="CHEBI:43474"/>
        <dbReference type="ChEBI" id="CHEBI:59918"/>
        <dbReference type="EC" id="3.6.1.7"/>
    </reaction>
</comment>
<evidence type="ECO:0000256" key="4">
    <source>
        <dbReference type="ARBA" id="ARBA00047645"/>
    </source>
</evidence>
<dbReference type="InterPro" id="IPR036046">
    <property type="entry name" value="Acylphosphatase-like_dom_sf"/>
</dbReference>
<dbReference type="PANTHER" id="PTHR10029">
    <property type="entry name" value="ACYLPHOSPHATASE"/>
    <property type="match status" value="1"/>
</dbReference>
<evidence type="ECO:0000256" key="2">
    <source>
        <dbReference type="ARBA" id="ARBA00012150"/>
    </source>
</evidence>
<dbReference type="EC" id="3.6.1.7" evidence="2"/>
<comment type="caution">
    <text evidence="5">The sequence shown here is derived from an EMBL/GenBank/DDBJ whole genome shotgun (WGS) entry which is preliminary data.</text>
</comment>
<proteinExistence type="inferred from homology"/>
<name>A0AAE1PA46_9EUCA</name>
<evidence type="ECO:0000313" key="6">
    <source>
        <dbReference type="Proteomes" id="UP001292094"/>
    </source>
</evidence>
<evidence type="ECO:0000256" key="3">
    <source>
        <dbReference type="ARBA" id="ARBA00022801"/>
    </source>
</evidence>
<dbReference type="PROSITE" id="PS00150">
    <property type="entry name" value="ACYLPHOSPHATASE_1"/>
    <property type="match status" value="1"/>
</dbReference>
<evidence type="ECO:0000313" key="5">
    <source>
        <dbReference type="EMBL" id="KAK4304734.1"/>
    </source>
</evidence>
<protein>
    <recommendedName>
        <fullName evidence="2">acylphosphatase</fullName>
        <ecNumber evidence="2">3.6.1.7</ecNumber>
    </recommendedName>
</protein>
<dbReference type="InterPro" id="IPR017968">
    <property type="entry name" value="Acylphosphatase_CS"/>
</dbReference>
<dbReference type="AlphaFoldDB" id="A0AAE1PA46"/>
<dbReference type="EMBL" id="JAWZYT010002392">
    <property type="protein sequence ID" value="KAK4304734.1"/>
    <property type="molecule type" value="Genomic_DNA"/>
</dbReference>
<keyword evidence="3" id="KW-0378">Hydrolase</keyword>
<reference evidence="5" key="1">
    <citation type="submission" date="2023-11" db="EMBL/GenBank/DDBJ databases">
        <title>Genome assemblies of two species of porcelain crab, Petrolisthes cinctipes and Petrolisthes manimaculis (Anomura: Porcellanidae).</title>
        <authorList>
            <person name="Angst P."/>
        </authorList>
    </citation>
    <scope>NUCLEOTIDE SEQUENCE</scope>
    <source>
        <strain evidence="5">PB745_02</strain>
        <tissue evidence="5">Gill</tissue>
    </source>
</reference>
<dbReference type="PANTHER" id="PTHR10029:SF3">
    <property type="entry name" value="ACYLPHOSPHATASE-RELATED"/>
    <property type="match status" value="1"/>
</dbReference>
<dbReference type="GO" id="GO:0003998">
    <property type="term" value="F:acylphosphatase activity"/>
    <property type="evidence" value="ECO:0007669"/>
    <property type="project" value="UniProtKB-EC"/>
</dbReference>
<gene>
    <name evidence="5" type="ORF">Pmani_023332</name>
</gene>
<dbReference type="InterPro" id="IPR020456">
    <property type="entry name" value="Acylphosphatase"/>
</dbReference>
<comment type="similarity">
    <text evidence="1">Belongs to the acylphosphatase family.</text>
</comment>